<dbReference type="OrthoDB" id="8841348at2759"/>
<dbReference type="AlphaFoldDB" id="A0A7J5YVF1"/>
<keyword evidence="3" id="KW-1185">Reference proteome</keyword>
<dbReference type="GO" id="GO:0005125">
    <property type="term" value="F:cytokine activity"/>
    <property type="evidence" value="ECO:0007669"/>
    <property type="project" value="InterPro"/>
</dbReference>
<feature type="signal peptide" evidence="1">
    <location>
        <begin position="1"/>
        <end position="19"/>
    </location>
</feature>
<evidence type="ECO:0000256" key="1">
    <source>
        <dbReference type="SAM" id="SignalP"/>
    </source>
</evidence>
<comment type="caution">
    <text evidence="2">The sequence shown here is derived from an EMBL/GenBank/DDBJ whole genome shotgun (WGS) entry which is preliminary data.</text>
</comment>
<dbReference type="PANTHER" id="PTHR10511">
    <property type="entry name" value="GRANULOCYTE COLONY-STIMULATING FACTOR"/>
    <property type="match status" value="1"/>
</dbReference>
<dbReference type="SUPFAM" id="SSF47266">
    <property type="entry name" value="4-helical cytokines"/>
    <property type="match status" value="1"/>
</dbReference>
<sequence length="178" mass="19734">MNILIVFALHCSMATLARSAPLQPEMGTLVEGEQFQEIVLRSRSLIEKILLSIPGTHKECIHIETLKLNSSENAKFVTMASTIGIPPAPVLKVVSENFSLETGLRRMSEGLQLHRALLSSVSPRLEQKDRVIGLQADIRDLVVQVAAHLTLVQLQAFGQDTVRCLRGLDRRNDEETQS</sequence>
<dbReference type="InterPro" id="IPR009079">
    <property type="entry name" value="4_helix_cytokine-like_core"/>
</dbReference>
<evidence type="ECO:0000313" key="3">
    <source>
        <dbReference type="Proteomes" id="UP000518266"/>
    </source>
</evidence>
<name>A0A7J5YVF1_DISMA</name>
<dbReference type="Proteomes" id="UP000518266">
    <property type="component" value="Unassembled WGS sequence"/>
</dbReference>
<accession>A0A7J5YVF1</accession>
<reference evidence="2 3" key="1">
    <citation type="submission" date="2020-03" db="EMBL/GenBank/DDBJ databases">
        <title>Dissostichus mawsoni Genome sequencing and assembly.</title>
        <authorList>
            <person name="Park H."/>
        </authorList>
    </citation>
    <scope>NUCLEOTIDE SEQUENCE [LARGE SCALE GENOMIC DNA]</scope>
    <source>
        <strain evidence="2">DM0001</strain>
        <tissue evidence="2">Muscle</tissue>
    </source>
</reference>
<dbReference type="EMBL" id="JAAKFY010000008">
    <property type="protein sequence ID" value="KAF3853420.1"/>
    <property type="molecule type" value="Genomic_DNA"/>
</dbReference>
<gene>
    <name evidence="2" type="ORF">F7725_014108</name>
</gene>
<dbReference type="InterPro" id="IPR040117">
    <property type="entry name" value="GCSF/MGF"/>
</dbReference>
<proteinExistence type="predicted"/>
<organism evidence="2 3">
    <name type="scientific">Dissostichus mawsoni</name>
    <name type="common">Antarctic cod</name>
    <dbReference type="NCBI Taxonomy" id="36200"/>
    <lineage>
        <taxon>Eukaryota</taxon>
        <taxon>Metazoa</taxon>
        <taxon>Chordata</taxon>
        <taxon>Craniata</taxon>
        <taxon>Vertebrata</taxon>
        <taxon>Euteleostomi</taxon>
        <taxon>Actinopterygii</taxon>
        <taxon>Neopterygii</taxon>
        <taxon>Teleostei</taxon>
        <taxon>Neoteleostei</taxon>
        <taxon>Acanthomorphata</taxon>
        <taxon>Eupercaria</taxon>
        <taxon>Perciformes</taxon>
        <taxon>Notothenioidei</taxon>
        <taxon>Nototheniidae</taxon>
        <taxon>Dissostichus</taxon>
    </lineage>
</organism>
<dbReference type="GO" id="GO:0045639">
    <property type="term" value="P:positive regulation of myeloid cell differentiation"/>
    <property type="evidence" value="ECO:0007669"/>
    <property type="project" value="InterPro"/>
</dbReference>
<dbReference type="Gene3D" id="1.20.1250.10">
    <property type="match status" value="2"/>
</dbReference>
<keyword evidence="1" id="KW-0732">Signal</keyword>
<feature type="chain" id="PRO_5029553701" evidence="1">
    <location>
        <begin position="20"/>
        <end position="178"/>
    </location>
</feature>
<evidence type="ECO:0000313" key="2">
    <source>
        <dbReference type="EMBL" id="KAF3853420.1"/>
    </source>
</evidence>
<dbReference type="PANTHER" id="PTHR10511:SF2">
    <property type="entry name" value="GRANULOCYTE COLONY-STIMULATING FACTOR"/>
    <property type="match status" value="1"/>
</dbReference>
<protein>
    <submittedName>
        <fullName evidence="2">Uncharacterized protein</fullName>
    </submittedName>
</protein>